<dbReference type="Gene3D" id="3.40.50.1000">
    <property type="entry name" value="HAD superfamily/HAD-like"/>
    <property type="match status" value="1"/>
</dbReference>
<proteinExistence type="predicted"/>
<dbReference type="AlphaFoldDB" id="A0A382EBN1"/>
<protein>
    <submittedName>
        <fullName evidence="1">Uncharacterized protein</fullName>
    </submittedName>
</protein>
<accession>A0A382EBN1</accession>
<sequence>MKGYKNFYIEAKKSNLPHIFCDMDGVLTDFVKAANKVSGLDWEGLRTNQDWDSIRDTPNFWATMPWKRDGKKLWKYIKKYNPSILSASVQPQQDPNCKPGKYRWLSKNLGLNNSARINLVRRKQKQDYVRVNHSGKMGVAVLIDDYPKNIREWTAKGGIGILHTNTSSTISALKRLGF</sequence>
<dbReference type="InterPro" id="IPR036412">
    <property type="entry name" value="HAD-like_sf"/>
</dbReference>
<gene>
    <name evidence="1" type="ORF">METZ01_LOCUS200131</name>
</gene>
<dbReference type="SUPFAM" id="SSF56784">
    <property type="entry name" value="HAD-like"/>
    <property type="match status" value="1"/>
</dbReference>
<dbReference type="InterPro" id="IPR023214">
    <property type="entry name" value="HAD_sf"/>
</dbReference>
<name>A0A382EBN1_9ZZZZ</name>
<dbReference type="EMBL" id="UINC01043356">
    <property type="protein sequence ID" value="SVB47277.1"/>
    <property type="molecule type" value="Genomic_DNA"/>
</dbReference>
<reference evidence="1" key="1">
    <citation type="submission" date="2018-05" db="EMBL/GenBank/DDBJ databases">
        <authorList>
            <person name="Lanie J.A."/>
            <person name="Ng W.-L."/>
            <person name="Kazmierczak K.M."/>
            <person name="Andrzejewski T.M."/>
            <person name="Davidsen T.M."/>
            <person name="Wayne K.J."/>
            <person name="Tettelin H."/>
            <person name="Glass J.I."/>
            <person name="Rusch D."/>
            <person name="Podicherti R."/>
            <person name="Tsui H.-C.T."/>
            <person name="Winkler M.E."/>
        </authorList>
    </citation>
    <scope>NUCLEOTIDE SEQUENCE</scope>
</reference>
<evidence type="ECO:0000313" key="1">
    <source>
        <dbReference type="EMBL" id="SVB47277.1"/>
    </source>
</evidence>
<organism evidence="1">
    <name type="scientific">marine metagenome</name>
    <dbReference type="NCBI Taxonomy" id="408172"/>
    <lineage>
        <taxon>unclassified sequences</taxon>
        <taxon>metagenomes</taxon>
        <taxon>ecological metagenomes</taxon>
    </lineage>
</organism>